<keyword evidence="8 10" id="KW-0238">DNA-binding</keyword>
<accession>A0ABT1DRF2</accession>
<comment type="subcellular location">
    <subcellularLocation>
        <location evidence="1">Cytoplasm</location>
    </subcellularLocation>
</comment>
<feature type="domain" description="HTH merR-type" evidence="9">
    <location>
        <begin position="1"/>
        <end position="71"/>
    </location>
</feature>
<organism evidence="10 11">
    <name type="scientific">Paractinoplanes aksuensis</name>
    <dbReference type="NCBI Taxonomy" id="2939490"/>
    <lineage>
        <taxon>Bacteria</taxon>
        <taxon>Bacillati</taxon>
        <taxon>Actinomycetota</taxon>
        <taxon>Actinomycetes</taxon>
        <taxon>Micromonosporales</taxon>
        <taxon>Micromonosporaceae</taxon>
        <taxon>Paractinoplanes</taxon>
    </lineage>
</organism>
<name>A0ABT1DRF2_9ACTN</name>
<evidence type="ECO:0000256" key="4">
    <source>
        <dbReference type="ARBA" id="ARBA00022679"/>
    </source>
</evidence>
<dbReference type="PROSITE" id="PS50937">
    <property type="entry name" value="HTH_MERR_2"/>
    <property type="match status" value="1"/>
</dbReference>
<keyword evidence="7" id="KW-0239">DNA-directed DNA polymerase</keyword>
<reference evidence="10 11" key="1">
    <citation type="submission" date="2022-06" db="EMBL/GenBank/DDBJ databases">
        <title>New Species of the Genus Actinoplanes, ActinopZanes ferrugineus.</title>
        <authorList>
            <person name="Ding P."/>
        </authorList>
    </citation>
    <scope>NUCLEOTIDE SEQUENCE [LARGE SCALE GENOMIC DNA]</scope>
    <source>
        <strain evidence="10 11">TRM88003</strain>
    </source>
</reference>
<comment type="caution">
    <text evidence="10">The sequence shown here is derived from an EMBL/GenBank/DDBJ whole genome shotgun (WGS) entry which is preliminary data.</text>
</comment>
<evidence type="ECO:0000256" key="1">
    <source>
        <dbReference type="ARBA" id="ARBA00004496"/>
    </source>
</evidence>
<dbReference type="SMART" id="SM00480">
    <property type="entry name" value="POL3Bc"/>
    <property type="match status" value="1"/>
</dbReference>
<dbReference type="Proteomes" id="UP001523369">
    <property type="component" value="Unassembled WGS sequence"/>
</dbReference>
<evidence type="ECO:0000256" key="8">
    <source>
        <dbReference type="ARBA" id="ARBA00023125"/>
    </source>
</evidence>
<dbReference type="Gene3D" id="3.10.150.10">
    <property type="entry name" value="DNA Polymerase III, subunit A, domain 2"/>
    <property type="match status" value="2"/>
</dbReference>
<dbReference type="InterPro" id="IPR009061">
    <property type="entry name" value="DNA-bd_dom_put_sf"/>
</dbReference>
<evidence type="ECO:0000313" key="10">
    <source>
        <dbReference type="EMBL" id="MCO8272306.1"/>
    </source>
</evidence>
<sequence>MRGIGEVARASGLSVSALRFYDSAGVLVPAEVDTANGYRRYTDEQMRAARLIAGLRRVGLPVAEIAECVRDLNDPAAVRRRLEAHRRRLEDGLADAQRELLRIHALLDLEEKLMTRVSLPAAALAATIDAVRFAAGADPALPMLQCVLLDVTGGVLTLVATDRFRMAVAAAPAEVEGPPIRSVLPLEFVDGLRATLGEGSAVLDLGADRVREEAASLEVEPLDIDYPDHRRLLDALGAPTTRVTVDSAALRDQVSAAPVVMKEHDGTTYEMALLGFRDGDVNVVPEGEVHLAVNREFLLQALDAGGTGQLVLELDGPIKPLAVRVPGDDSRFSILMPVRP</sequence>
<evidence type="ECO:0000256" key="6">
    <source>
        <dbReference type="ARBA" id="ARBA00022705"/>
    </source>
</evidence>
<dbReference type="Pfam" id="PF02767">
    <property type="entry name" value="DNA_pol3_beta_2"/>
    <property type="match status" value="1"/>
</dbReference>
<dbReference type="Gene3D" id="1.10.1660.10">
    <property type="match status" value="1"/>
</dbReference>
<evidence type="ECO:0000313" key="11">
    <source>
        <dbReference type="Proteomes" id="UP001523369"/>
    </source>
</evidence>
<evidence type="ECO:0000259" key="9">
    <source>
        <dbReference type="PROSITE" id="PS50937"/>
    </source>
</evidence>
<dbReference type="GO" id="GO:0003677">
    <property type="term" value="F:DNA binding"/>
    <property type="evidence" value="ECO:0007669"/>
    <property type="project" value="UniProtKB-KW"/>
</dbReference>
<dbReference type="SUPFAM" id="SSF46955">
    <property type="entry name" value="Putative DNA-binding domain"/>
    <property type="match status" value="1"/>
</dbReference>
<keyword evidence="11" id="KW-1185">Reference proteome</keyword>
<gene>
    <name evidence="10" type="ORF">M1L60_17065</name>
</gene>
<evidence type="ECO:0000256" key="3">
    <source>
        <dbReference type="ARBA" id="ARBA00022490"/>
    </source>
</evidence>
<evidence type="ECO:0000256" key="5">
    <source>
        <dbReference type="ARBA" id="ARBA00022695"/>
    </source>
</evidence>
<dbReference type="InterPro" id="IPR000551">
    <property type="entry name" value="MerR-type_HTH_dom"/>
</dbReference>
<keyword evidence="6" id="KW-0235">DNA replication</keyword>
<dbReference type="InterPro" id="IPR001001">
    <property type="entry name" value="DNA_polIII_beta"/>
</dbReference>
<dbReference type="Pfam" id="PF13411">
    <property type="entry name" value="MerR_1"/>
    <property type="match status" value="1"/>
</dbReference>
<evidence type="ECO:0000256" key="2">
    <source>
        <dbReference type="ARBA" id="ARBA00010752"/>
    </source>
</evidence>
<dbReference type="RefSeq" id="WP_253238413.1">
    <property type="nucleotide sequence ID" value="NZ_JAMYJR010000017.1"/>
</dbReference>
<dbReference type="PANTHER" id="PTHR30478">
    <property type="entry name" value="DNA POLYMERASE III SUBUNIT BETA"/>
    <property type="match status" value="1"/>
</dbReference>
<dbReference type="PANTHER" id="PTHR30478:SF0">
    <property type="entry name" value="BETA SLIDING CLAMP"/>
    <property type="match status" value="1"/>
</dbReference>
<dbReference type="InterPro" id="IPR022637">
    <property type="entry name" value="DNA_polIII_beta_cen"/>
</dbReference>
<dbReference type="SMART" id="SM00422">
    <property type="entry name" value="HTH_MERR"/>
    <property type="match status" value="1"/>
</dbReference>
<dbReference type="EMBL" id="JAMYJR010000017">
    <property type="protein sequence ID" value="MCO8272306.1"/>
    <property type="molecule type" value="Genomic_DNA"/>
</dbReference>
<comment type="similarity">
    <text evidence="2">Belongs to the beta sliding clamp family.</text>
</comment>
<dbReference type="SUPFAM" id="SSF55979">
    <property type="entry name" value="DNA clamp"/>
    <property type="match status" value="2"/>
</dbReference>
<keyword evidence="5" id="KW-0548">Nucleotidyltransferase</keyword>
<dbReference type="InterPro" id="IPR046938">
    <property type="entry name" value="DNA_clamp_sf"/>
</dbReference>
<keyword evidence="4" id="KW-0808">Transferase</keyword>
<evidence type="ECO:0000256" key="7">
    <source>
        <dbReference type="ARBA" id="ARBA00022932"/>
    </source>
</evidence>
<proteinExistence type="inferred from homology"/>
<dbReference type="PROSITE" id="PS00552">
    <property type="entry name" value="HTH_MERR_1"/>
    <property type="match status" value="1"/>
</dbReference>
<protein>
    <submittedName>
        <fullName evidence="10">MerR family DNA-binding transcriptional regulator</fullName>
    </submittedName>
</protein>
<keyword evidence="3" id="KW-0963">Cytoplasm</keyword>